<dbReference type="Pfam" id="PF02518">
    <property type="entry name" value="HATPase_c"/>
    <property type="match status" value="1"/>
</dbReference>
<dbReference type="InterPro" id="IPR003594">
    <property type="entry name" value="HATPase_dom"/>
</dbReference>
<keyword evidence="4" id="KW-0808">Transferase</keyword>
<dbReference type="PROSITE" id="PS50109">
    <property type="entry name" value="HIS_KIN"/>
    <property type="match status" value="1"/>
</dbReference>
<dbReference type="Pfam" id="PF00571">
    <property type="entry name" value="CBS"/>
    <property type="match status" value="1"/>
</dbReference>
<reference evidence="8" key="1">
    <citation type="submission" date="2020-03" db="EMBL/GenBank/DDBJ databases">
        <title>Genome of Pelagibius litoralis DSM 21314T.</title>
        <authorList>
            <person name="Wang G."/>
        </authorList>
    </citation>
    <scope>NUCLEOTIDE SEQUENCE</scope>
    <source>
        <strain evidence="8">DSM 21314</strain>
    </source>
</reference>
<dbReference type="PANTHER" id="PTHR43711:SF26">
    <property type="entry name" value="SENSOR HISTIDINE KINASE RCSC"/>
    <property type="match status" value="1"/>
</dbReference>
<comment type="catalytic activity">
    <reaction evidence="1">
        <text>ATP + protein L-histidine = ADP + protein N-phospho-L-histidine.</text>
        <dbReference type="EC" id="2.7.13.3"/>
    </reaction>
</comment>
<dbReference type="EC" id="2.7.13.3" evidence="2"/>
<keyword evidence="3" id="KW-0597">Phosphoprotein</keyword>
<evidence type="ECO:0000313" key="9">
    <source>
        <dbReference type="Proteomes" id="UP000761264"/>
    </source>
</evidence>
<dbReference type="SUPFAM" id="SSF47384">
    <property type="entry name" value="Homodimeric domain of signal transducing histidine kinase"/>
    <property type="match status" value="1"/>
</dbReference>
<dbReference type="PRINTS" id="PR00344">
    <property type="entry name" value="BCTRLSENSOR"/>
</dbReference>
<dbReference type="SMART" id="SM00387">
    <property type="entry name" value="HATPase_c"/>
    <property type="match status" value="1"/>
</dbReference>
<dbReference type="SMART" id="SM00388">
    <property type="entry name" value="HisKA"/>
    <property type="match status" value="1"/>
</dbReference>
<keyword evidence="9" id="KW-1185">Reference proteome</keyword>
<evidence type="ECO:0000313" key="8">
    <source>
        <dbReference type="EMBL" id="NIA68212.1"/>
    </source>
</evidence>
<dbReference type="InterPro" id="IPR036097">
    <property type="entry name" value="HisK_dim/P_sf"/>
</dbReference>
<dbReference type="RefSeq" id="WP_167222573.1">
    <property type="nucleotide sequence ID" value="NZ_JAAQPH010000004.1"/>
</dbReference>
<evidence type="ECO:0000256" key="2">
    <source>
        <dbReference type="ARBA" id="ARBA00012438"/>
    </source>
</evidence>
<dbReference type="Proteomes" id="UP000761264">
    <property type="component" value="Unassembled WGS sequence"/>
</dbReference>
<dbReference type="SUPFAM" id="SSF54631">
    <property type="entry name" value="CBS-domain pair"/>
    <property type="match status" value="1"/>
</dbReference>
<dbReference type="SUPFAM" id="SSF55874">
    <property type="entry name" value="ATPase domain of HSP90 chaperone/DNA topoisomerase II/histidine kinase"/>
    <property type="match status" value="1"/>
</dbReference>
<proteinExistence type="predicted"/>
<evidence type="ECO:0000256" key="4">
    <source>
        <dbReference type="ARBA" id="ARBA00022679"/>
    </source>
</evidence>
<keyword evidence="5 8" id="KW-0418">Kinase</keyword>
<name>A0A967C879_9PROT</name>
<evidence type="ECO:0000259" key="7">
    <source>
        <dbReference type="PROSITE" id="PS50109"/>
    </source>
</evidence>
<evidence type="ECO:0000256" key="5">
    <source>
        <dbReference type="ARBA" id="ARBA00022777"/>
    </source>
</evidence>
<gene>
    <name evidence="8" type="ORF">HBA54_06370</name>
</gene>
<sequence>MTGATAEASDDHQPSGESLCADVLANDAPAVLPQTSCADVHAMLRRDETLSAVAVVRAGQPLGLVSRLEFLANMAKPYWPELFNAKPISKLMDPSPLIVEWDHRIEEVSDLLLSSKPKAMVDGFIVTRNGSYSGIATATELMRMTVAIAGQRFDRLSKALHQVTEANGAKTKFLANVSHELRTPLNAIIGFSDLLGRKLYGPLTEQQSEHVGYIHHSGQLLLSLVEDLLNLSVTEAGKMELHEESVDLTSLLAGCAKLLEPRAASAGVRLERHAAQSAEHLIADAVKLKQIVLNLLTNAIKFTQVGGHVNLRLATTPDGDLRILVSDNGIGIREKDIDVILQPFGQAHDKRAHPHQGAGLGLPLTKALVELHGGQLFLRSRLNFGTEVEVRLPAARRDLKPEDQLPATA</sequence>
<feature type="domain" description="Histidine kinase" evidence="7">
    <location>
        <begin position="176"/>
        <end position="396"/>
    </location>
</feature>
<comment type="caution">
    <text evidence="8">The sequence shown here is derived from an EMBL/GenBank/DDBJ whole genome shotgun (WGS) entry which is preliminary data.</text>
</comment>
<evidence type="ECO:0000256" key="6">
    <source>
        <dbReference type="ARBA" id="ARBA00023012"/>
    </source>
</evidence>
<accession>A0A967C879</accession>
<evidence type="ECO:0000256" key="3">
    <source>
        <dbReference type="ARBA" id="ARBA00022553"/>
    </source>
</evidence>
<evidence type="ECO:0000256" key="1">
    <source>
        <dbReference type="ARBA" id="ARBA00000085"/>
    </source>
</evidence>
<dbReference type="Gene3D" id="3.10.580.10">
    <property type="entry name" value="CBS-domain"/>
    <property type="match status" value="1"/>
</dbReference>
<dbReference type="InterPro" id="IPR000644">
    <property type="entry name" value="CBS_dom"/>
</dbReference>
<dbReference type="InterPro" id="IPR005467">
    <property type="entry name" value="His_kinase_dom"/>
</dbReference>
<dbReference type="InterPro" id="IPR050736">
    <property type="entry name" value="Sensor_HK_Regulatory"/>
</dbReference>
<dbReference type="CDD" id="cd04598">
    <property type="entry name" value="CBS_pair_GGDEF_EAL"/>
    <property type="match status" value="1"/>
</dbReference>
<organism evidence="8 9">
    <name type="scientific">Pelagibius litoralis</name>
    <dbReference type="NCBI Taxonomy" id="374515"/>
    <lineage>
        <taxon>Bacteria</taxon>
        <taxon>Pseudomonadati</taxon>
        <taxon>Pseudomonadota</taxon>
        <taxon>Alphaproteobacteria</taxon>
        <taxon>Rhodospirillales</taxon>
        <taxon>Rhodovibrionaceae</taxon>
        <taxon>Pelagibius</taxon>
    </lineage>
</organism>
<keyword evidence="6" id="KW-0902">Two-component regulatory system</keyword>
<dbReference type="GO" id="GO:0000155">
    <property type="term" value="F:phosphorelay sensor kinase activity"/>
    <property type="evidence" value="ECO:0007669"/>
    <property type="project" value="InterPro"/>
</dbReference>
<dbReference type="PANTHER" id="PTHR43711">
    <property type="entry name" value="TWO-COMPONENT HISTIDINE KINASE"/>
    <property type="match status" value="1"/>
</dbReference>
<protein>
    <recommendedName>
        <fullName evidence="2">histidine kinase</fullName>
        <ecNumber evidence="2">2.7.13.3</ecNumber>
    </recommendedName>
</protein>
<dbReference type="EMBL" id="JAAQPH010000004">
    <property type="protein sequence ID" value="NIA68212.1"/>
    <property type="molecule type" value="Genomic_DNA"/>
</dbReference>
<dbReference type="CDD" id="cd00082">
    <property type="entry name" value="HisKA"/>
    <property type="match status" value="1"/>
</dbReference>
<dbReference type="InterPro" id="IPR003661">
    <property type="entry name" value="HisK_dim/P_dom"/>
</dbReference>
<dbReference type="InterPro" id="IPR046342">
    <property type="entry name" value="CBS_dom_sf"/>
</dbReference>
<dbReference type="Gene3D" id="3.30.565.10">
    <property type="entry name" value="Histidine kinase-like ATPase, C-terminal domain"/>
    <property type="match status" value="1"/>
</dbReference>
<dbReference type="InterPro" id="IPR004358">
    <property type="entry name" value="Sig_transdc_His_kin-like_C"/>
</dbReference>
<dbReference type="Pfam" id="PF00512">
    <property type="entry name" value="HisKA"/>
    <property type="match status" value="1"/>
</dbReference>
<dbReference type="Gene3D" id="1.10.287.130">
    <property type="match status" value="1"/>
</dbReference>
<dbReference type="InterPro" id="IPR036890">
    <property type="entry name" value="HATPase_C_sf"/>
</dbReference>
<dbReference type="AlphaFoldDB" id="A0A967C879"/>